<dbReference type="EMBL" id="JARJCW010000050">
    <property type="protein sequence ID" value="KAJ7203617.1"/>
    <property type="molecule type" value="Genomic_DNA"/>
</dbReference>
<keyword evidence="2" id="KW-1185">Reference proteome</keyword>
<evidence type="ECO:0000313" key="1">
    <source>
        <dbReference type="EMBL" id="KAJ7203617.1"/>
    </source>
</evidence>
<accession>A0AAD6V5W3</accession>
<proteinExistence type="predicted"/>
<dbReference type="Proteomes" id="UP001219525">
    <property type="component" value="Unassembled WGS sequence"/>
</dbReference>
<dbReference type="AlphaFoldDB" id="A0AAD6V5W3"/>
<sequence>MAVTSSNRPVAVKARVGHLYPSHGSDGTRKTGGRGNISIFKNMADFFAAATGRFTDGCPVFDGIDEKVCLMPSRPNGLLSRQNGLQAKVIAPKSGTPPPDTSHLAQAHATFASQKCLASVT</sequence>
<gene>
    <name evidence="1" type="ORF">GGX14DRAFT_398776</name>
</gene>
<name>A0AAD6V5W3_9AGAR</name>
<protein>
    <submittedName>
        <fullName evidence="1">Uncharacterized protein</fullName>
    </submittedName>
</protein>
<reference evidence="1" key="1">
    <citation type="submission" date="2023-03" db="EMBL/GenBank/DDBJ databases">
        <title>Massive genome expansion in bonnet fungi (Mycena s.s.) driven by repeated elements and novel gene families across ecological guilds.</title>
        <authorList>
            <consortium name="Lawrence Berkeley National Laboratory"/>
            <person name="Harder C.B."/>
            <person name="Miyauchi S."/>
            <person name="Viragh M."/>
            <person name="Kuo A."/>
            <person name="Thoen E."/>
            <person name="Andreopoulos B."/>
            <person name="Lu D."/>
            <person name="Skrede I."/>
            <person name="Drula E."/>
            <person name="Henrissat B."/>
            <person name="Morin E."/>
            <person name="Kohler A."/>
            <person name="Barry K."/>
            <person name="LaButti K."/>
            <person name="Morin E."/>
            <person name="Salamov A."/>
            <person name="Lipzen A."/>
            <person name="Mereny Z."/>
            <person name="Hegedus B."/>
            <person name="Baldrian P."/>
            <person name="Stursova M."/>
            <person name="Weitz H."/>
            <person name="Taylor A."/>
            <person name="Grigoriev I.V."/>
            <person name="Nagy L.G."/>
            <person name="Martin F."/>
            <person name="Kauserud H."/>
        </authorList>
    </citation>
    <scope>NUCLEOTIDE SEQUENCE</scope>
    <source>
        <strain evidence="1">9144</strain>
    </source>
</reference>
<comment type="caution">
    <text evidence="1">The sequence shown here is derived from an EMBL/GenBank/DDBJ whole genome shotgun (WGS) entry which is preliminary data.</text>
</comment>
<evidence type="ECO:0000313" key="2">
    <source>
        <dbReference type="Proteomes" id="UP001219525"/>
    </source>
</evidence>
<organism evidence="1 2">
    <name type="scientific">Mycena pura</name>
    <dbReference type="NCBI Taxonomy" id="153505"/>
    <lineage>
        <taxon>Eukaryota</taxon>
        <taxon>Fungi</taxon>
        <taxon>Dikarya</taxon>
        <taxon>Basidiomycota</taxon>
        <taxon>Agaricomycotina</taxon>
        <taxon>Agaricomycetes</taxon>
        <taxon>Agaricomycetidae</taxon>
        <taxon>Agaricales</taxon>
        <taxon>Marasmiineae</taxon>
        <taxon>Mycenaceae</taxon>
        <taxon>Mycena</taxon>
    </lineage>
</organism>